<accession>A0ABM6PK84</accession>
<dbReference type="PIRSF" id="PIRSF038994">
    <property type="entry name" value="NagA"/>
    <property type="match status" value="1"/>
</dbReference>
<dbReference type="PANTHER" id="PTHR11113:SF14">
    <property type="entry name" value="N-ACETYLGLUCOSAMINE-6-PHOSPHATE DEACETYLASE"/>
    <property type="match status" value="1"/>
</dbReference>
<dbReference type="InterPro" id="IPR032466">
    <property type="entry name" value="Metal_Hydrolase"/>
</dbReference>
<dbReference type="Gene3D" id="2.30.40.10">
    <property type="entry name" value="Urease, subunit C, domain 1"/>
    <property type="match status" value="1"/>
</dbReference>
<dbReference type="InterPro" id="IPR006680">
    <property type="entry name" value="Amidohydro-rel"/>
</dbReference>
<protein>
    <submittedName>
        <fullName evidence="7">N-acetylglucosamine-6-phosphate deacetylase</fullName>
    </submittedName>
</protein>
<feature type="domain" description="Amidohydrolase-related" evidence="6">
    <location>
        <begin position="53"/>
        <end position="395"/>
    </location>
</feature>
<organism evidence="7 8">
    <name type="scientific">Dermabacter jinjuensis</name>
    <dbReference type="NCBI Taxonomy" id="1667168"/>
    <lineage>
        <taxon>Bacteria</taxon>
        <taxon>Bacillati</taxon>
        <taxon>Actinomycetota</taxon>
        <taxon>Actinomycetes</taxon>
        <taxon>Micrococcales</taxon>
        <taxon>Dermabacteraceae</taxon>
        <taxon>Dermabacter</taxon>
    </lineage>
</organism>
<evidence type="ECO:0000256" key="2">
    <source>
        <dbReference type="ARBA" id="ARBA00022723"/>
    </source>
</evidence>
<evidence type="ECO:0000313" key="7">
    <source>
        <dbReference type="EMBL" id="ATH96396.1"/>
    </source>
</evidence>
<evidence type="ECO:0000256" key="3">
    <source>
        <dbReference type="ARBA" id="ARBA00022801"/>
    </source>
</evidence>
<sequence>MTQRIDGTAFISGSFLSEASILIDGDTITYAGPESALPSDLNADEHVRHDGLILPGLVDIHCHGGGGFSFPDTEDPAQAAPAIAEHRAHGTTSIVASLVTAAQDTLMSRVRALRSLVEAGELAGIHLEGPFISHARKGAHDPQFIAEGDAARTLALLEAGGGTIATMTIAPEADLDGNVSRALIAHGALPSYGHTDCTGEQMITAIQKAHEELASVGPVARSTKPTATHLFNAMRPIHHRDAGPAFAAIDQAAAGTVVAELIADGVHTSADTVRYTFDLIADGHIMLITDAMAATGMADGDYVLGSLPVTVKDGVATLTEGGAIAGGTAHLLDVVRFAHLEAGVSLERAVLAATATPARVLGRHDIGEIREGARADLALVSAEGLEPERVMHAGEWFSSDAS</sequence>
<keyword evidence="8" id="KW-1185">Reference proteome</keyword>
<dbReference type="SUPFAM" id="SSF51338">
    <property type="entry name" value="Composite domain of metallo-dependent hydrolases"/>
    <property type="match status" value="1"/>
</dbReference>
<gene>
    <name evidence="7" type="ORF">COP05_04290</name>
</gene>
<keyword evidence="3 5" id="KW-0378">Hydrolase</keyword>
<dbReference type="PANTHER" id="PTHR11113">
    <property type="entry name" value="N-ACETYLGLUCOSAMINE-6-PHOSPHATE DEACETYLASE"/>
    <property type="match status" value="1"/>
</dbReference>
<dbReference type="EMBL" id="CP023482">
    <property type="protein sequence ID" value="ATH96396.1"/>
    <property type="molecule type" value="Genomic_DNA"/>
</dbReference>
<name>A0ABM6PK84_9MICO</name>
<comment type="similarity">
    <text evidence="1 5">Belongs to the metallo-dependent hydrolases superfamily. NagA family.</text>
</comment>
<dbReference type="SUPFAM" id="SSF51556">
    <property type="entry name" value="Metallo-dependent hydrolases"/>
    <property type="match status" value="1"/>
</dbReference>
<evidence type="ECO:0000256" key="1">
    <source>
        <dbReference type="ARBA" id="ARBA00010716"/>
    </source>
</evidence>
<keyword evidence="2" id="KW-0479">Metal-binding</keyword>
<evidence type="ECO:0000259" key="6">
    <source>
        <dbReference type="Pfam" id="PF01979"/>
    </source>
</evidence>
<dbReference type="Pfam" id="PF01979">
    <property type="entry name" value="Amidohydro_1"/>
    <property type="match status" value="1"/>
</dbReference>
<dbReference type="Proteomes" id="UP000815698">
    <property type="component" value="Chromosome"/>
</dbReference>
<dbReference type="RefSeq" id="WP_096882795.1">
    <property type="nucleotide sequence ID" value="NZ_CP023482.1"/>
</dbReference>
<dbReference type="InterPro" id="IPR003764">
    <property type="entry name" value="GlcNAc_6-P_deAcase"/>
</dbReference>
<evidence type="ECO:0000313" key="8">
    <source>
        <dbReference type="Proteomes" id="UP000815698"/>
    </source>
</evidence>
<dbReference type="Gene3D" id="3.20.20.140">
    <property type="entry name" value="Metal-dependent hydrolases"/>
    <property type="match status" value="1"/>
</dbReference>
<dbReference type="InterPro" id="IPR011059">
    <property type="entry name" value="Metal-dep_hydrolase_composite"/>
</dbReference>
<reference evidence="7 8" key="1">
    <citation type="journal article" date="2016" name="Int. J. Syst. Evol. Microbiol.">
        <title>Dermabacter jinjuensis sp. nov., a novel species of the genus Dermabacter isolated from a clinical specimen.</title>
        <authorList>
            <person name="Park Y.K."/>
            <person name="Lee K.M."/>
            <person name="Lee W.K."/>
            <person name="Cho M.J."/>
            <person name="Lee H.S."/>
            <person name="Cho Y.G."/>
            <person name="Lee Y.C."/>
            <person name="Lee W.K."/>
            <person name="Seong W.K."/>
            <person name="Hwang K.J."/>
        </authorList>
    </citation>
    <scope>NUCLEOTIDE SEQUENCE [LARGE SCALE GENOMIC DNA]</scope>
    <source>
        <strain evidence="7 8">32T</strain>
    </source>
</reference>
<evidence type="ECO:0000256" key="4">
    <source>
        <dbReference type="ARBA" id="ARBA00023277"/>
    </source>
</evidence>
<keyword evidence="4 5" id="KW-0119">Carbohydrate metabolism</keyword>
<proteinExistence type="inferred from homology"/>
<evidence type="ECO:0000256" key="5">
    <source>
        <dbReference type="PIRNR" id="PIRNR038994"/>
    </source>
</evidence>